<keyword evidence="1" id="KW-0472">Membrane</keyword>
<name>A0A1H6K5Z9_9ACTN</name>
<dbReference type="InterPro" id="IPR006976">
    <property type="entry name" value="VanZ-like"/>
</dbReference>
<feature type="domain" description="VanZ-like" evidence="2">
    <location>
        <begin position="13"/>
        <end position="141"/>
    </location>
</feature>
<proteinExistence type="predicted"/>
<dbReference type="Proteomes" id="UP000199135">
    <property type="component" value="Unassembled WGS sequence"/>
</dbReference>
<comment type="caution">
    <text evidence="3">The sequence shown here is derived from an EMBL/GenBank/DDBJ whole genome shotgun (WGS) entry which is preliminary data.</text>
</comment>
<sequence>MSRGKRRGAAVWFALSLAWTALIWVHSMVPGPASTSESSFVVQLLAPLFGMAGVCDRTVMTLLVRKCAHFSEYALLGFLTHGLRSSLPRESLLPFGLSVVWAMLAPCLDETIQLFVPGRAGLVTDVLIDLGGVLVGTLSCHALLRRGRLKSI</sequence>
<evidence type="ECO:0000313" key="3">
    <source>
        <dbReference type="EMBL" id="SEH68712.1"/>
    </source>
</evidence>
<accession>A0A1H6K5Z9</accession>
<keyword evidence="1" id="KW-1133">Transmembrane helix</keyword>
<keyword evidence="4" id="KW-1185">Reference proteome</keyword>
<protein>
    <submittedName>
        <fullName evidence="3">VanZ like family protein</fullName>
    </submittedName>
</protein>
<dbReference type="Pfam" id="PF04892">
    <property type="entry name" value="VanZ"/>
    <property type="match status" value="1"/>
</dbReference>
<dbReference type="EMBL" id="FNWT01000013">
    <property type="protein sequence ID" value="SEH68712.1"/>
    <property type="molecule type" value="Genomic_DNA"/>
</dbReference>
<keyword evidence="1" id="KW-0812">Transmembrane</keyword>
<organism evidence="3 4">
    <name type="scientific">Parafannyhessea umbonata</name>
    <dbReference type="NCBI Taxonomy" id="604330"/>
    <lineage>
        <taxon>Bacteria</taxon>
        <taxon>Bacillati</taxon>
        <taxon>Actinomycetota</taxon>
        <taxon>Coriobacteriia</taxon>
        <taxon>Coriobacteriales</taxon>
        <taxon>Atopobiaceae</taxon>
        <taxon>Parafannyhessea</taxon>
    </lineage>
</organism>
<gene>
    <name evidence="3" type="ORF">SAMN05216447_11316</name>
</gene>
<dbReference type="RefSeq" id="WP_078686887.1">
    <property type="nucleotide sequence ID" value="NZ_FNWT01000013.1"/>
</dbReference>
<evidence type="ECO:0000256" key="1">
    <source>
        <dbReference type="SAM" id="Phobius"/>
    </source>
</evidence>
<evidence type="ECO:0000313" key="4">
    <source>
        <dbReference type="Proteomes" id="UP000199135"/>
    </source>
</evidence>
<feature type="transmembrane region" description="Helical" evidence="1">
    <location>
        <begin position="122"/>
        <end position="144"/>
    </location>
</feature>
<evidence type="ECO:0000259" key="2">
    <source>
        <dbReference type="Pfam" id="PF04892"/>
    </source>
</evidence>
<reference evidence="3 4" key="1">
    <citation type="submission" date="2016-10" db="EMBL/GenBank/DDBJ databases">
        <authorList>
            <person name="Varghese N."/>
            <person name="Submissions S."/>
        </authorList>
    </citation>
    <scope>NUCLEOTIDE SEQUENCE [LARGE SCALE GENOMIC DNA]</scope>
    <source>
        <strain evidence="3 4">WCP15</strain>
    </source>
</reference>
<dbReference type="NCBIfam" id="NF037970">
    <property type="entry name" value="vanZ_1"/>
    <property type="match status" value="1"/>
</dbReference>